<evidence type="ECO:0000313" key="2">
    <source>
        <dbReference type="Proteomes" id="UP000054653"/>
    </source>
</evidence>
<keyword evidence="2" id="KW-1185">Reference proteome</keyword>
<accession>A0A0V1AJW8</accession>
<gene>
    <name evidence="1" type="ORF">T03_10449</name>
</gene>
<dbReference type="EMBL" id="JYDI01002561">
    <property type="protein sequence ID" value="KRY25099.1"/>
    <property type="molecule type" value="Genomic_DNA"/>
</dbReference>
<dbReference type="AlphaFoldDB" id="A0A0V1AJW8"/>
<comment type="caution">
    <text evidence="1">The sequence shown here is derived from an EMBL/GenBank/DDBJ whole genome shotgun (WGS) entry which is preliminary data.</text>
</comment>
<name>A0A0V1AJW8_TRIBR</name>
<sequence length="40" mass="4675">MIRQRCGDPYLHNAALETVNNLRAKACLWSIESTCWLLQR</sequence>
<organism evidence="1 2">
    <name type="scientific">Trichinella britovi</name>
    <name type="common">Parasitic roundworm</name>
    <dbReference type="NCBI Taxonomy" id="45882"/>
    <lineage>
        <taxon>Eukaryota</taxon>
        <taxon>Metazoa</taxon>
        <taxon>Ecdysozoa</taxon>
        <taxon>Nematoda</taxon>
        <taxon>Enoplea</taxon>
        <taxon>Dorylaimia</taxon>
        <taxon>Trichinellida</taxon>
        <taxon>Trichinellidae</taxon>
        <taxon>Trichinella</taxon>
    </lineage>
</organism>
<reference evidence="1 2" key="1">
    <citation type="submission" date="2015-01" db="EMBL/GenBank/DDBJ databases">
        <title>Evolution of Trichinella species and genotypes.</title>
        <authorList>
            <person name="Korhonen P.K."/>
            <person name="Edoardo P."/>
            <person name="Giuseppe L.R."/>
            <person name="Gasser R.B."/>
        </authorList>
    </citation>
    <scope>NUCLEOTIDE SEQUENCE [LARGE SCALE GENOMIC DNA]</scope>
    <source>
        <strain evidence="1">ISS120</strain>
    </source>
</reference>
<evidence type="ECO:0000313" key="1">
    <source>
        <dbReference type="EMBL" id="KRY25099.1"/>
    </source>
</evidence>
<proteinExistence type="predicted"/>
<dbReference type="Proteomes" id="UP000054653">
    <property type="component" value="Unassembled WGS sequence"/>
</dbReference>
<protein>
    <submittedName>
        <fullName evidence="1">Uncharacterized protein</fullName>
    </submittedName>
</protein>